<feature type="chain" id="PRO_5044024995" evidence="1">
    <location>
        <begin position="30"/>
        <end position="125"/>
    </location>
</feature>
<organism evidence="2 3">
    <name type="scientific">Henosepilachna vigintioctopunctata</name>
    <dbReference type="NCBI Taxonomy" id="420089"/>
    <lineage>
        <taxon>Eukaryota</taxon>
        <taxon>Metazoa</taxon>
        <taxon>Ecdysozoa</taxon>
        <taxon>Arthropoda</taxon>
        <taxon>Hexapoda</taxon>
        <taxon>Insecta</taxon>
        <taxon>Pterygota</taxon>
        <taxon>Neoptera</taxon>
        <taxon>Endopterygota</taxon>
        <taxon>Coleoptera</taxon>
        <taxon>Polyphaga</taxon>
        <taxon>Cucujiformia</taxon>
        <taxon>Coccinelloidea</taxon>
        <taxon>Coccinellidae</taxon>
        <taxon>Epilachninae</taxon>
        <taxon>Epilachnini</taxon>
        <taxon>Henosepilachna</taxon>
    </lineage>
</organism>
<comment type="caution">
    <text evidence="2">The sequence shown here is derived from an EMBL/GenBank/DDBJ whole genome shotgun (WGS) entry which is preliminary data.</text>
</comment>
<accession>A0AAW1U7V6</accession>
<proteinExistence type="predicted"/>
<keyword evidence="1" id="KW-0732">Signal</keyword>
<evidence type="ECO:0000313" key="2">
    <source>
        <dbReference type="EMBL" id="KAK9876729.1"/>
    </source>
</evidence>
<evidence type="ECO:0000313" key="3">
    <source>
        <dbReference type="Proteomes" id="UP001431783"/>
    </source>
</evidence>
<name>A0AAW1U7V6_9CUCU</name>
<evidence type="ECO:0000256" key="1">
    <source>
        <dbReference type="SAM" id="SignalP"/>
    </source>
</evidence>
<sequence length="125" mass="14092">MRSCTFQANQFGVIILLLLTGTKIRQQVALHIYSIQPIFPKEFKDFQKEKRNSIQLRIGLSAISDNSKVPEGKFVYVPPPCDPHPAEELSRQFSHASRKSEQEIIEGDNNRIDPPAVISTCLVGE</sequence>
<gene>
    <name evidence="2" type="ORF">WA026_014968</name>
</gene>
<feature type="signal peptide" evidence="1">
    <location>
        <begin position="1"/>
        <end position="29"/>
    </location>
</feature>
<keyword evidence="3" id="KW-1185">Reference proteome</keyword>
<protein>
    <submittedName>
        <fullName evidence="2">Uncharacterized protein</fullName>
    </submittedName>
</protein>
<reference evidence="2 3" key="1">
    <citation type="submission" date="2023-03" db="EMBL/GenBank/DDBJ databases">
        <title>Genome insight into feeding habits of ladybird beetles.</title>
        <authorList>
            <person name="Li H.-S."/>
            <person name="Huang Y.-H."/>
            <person name="Pang H."/>
        </authorList>
    </citation>
    <scope>NUCLEOTIDE SEQUENCE [LARGE SCALE GENOMIC DNA]</scope>
    <source>
        <strain evidence="2">SYSU_2023b</strain>
        <tissue evidence="2">Whole body</tissue>
    </source>
</reference>
<dbReference type="Proteomes" id="UP001431783">
    <property type="component" value="Unassembled WGS sequence"/>
</dbReference>
<dbReference type="AlphaFoldDB" id="A0AAW1U7V6"/>
<dbReference type="EMBL" id="JARQZJ010000038">
    <property type="protein sequence ID" value="KAK9876729.1"/>
    <property type="molecule type" value="Genomic_DNA"/>
</dbReference>